<sequence length="296" mass="31836">MDDLQRARGDVETPVDCQTSGNPLARAPRPERGQRAGLAGLGGWSLGLGPVRDDNQGHLRTGGPLGTGAEMRPVEHQRQGLSSTGALALGHVSLSHQRVSVNLLLPLSVVSTGPSGLWENRSPESALRKGNTKRAIAWTIGRRVEVVSLRYGCPVTLSYVADWIVVLFEPVRRCQNYYVRRLCTTKTPREAKNLVLDGGECDGPDDGSDGSELKPWRWTDHGGLRPTGDQPRRRGLTRGVLGSAHQFARCSPVSGFLVPCPGLSPPRLPCLAVPPALALLLPPACWLAGPRALGRR</sequence>
<dbReference type="AlphaFoldDB" id="A0A9P9HZ62"/>
<evidence type="ECO:0000256" key="1">
    <source>
        <dbReference type="SAM" id="MobiDB-lite"/>
    </source>
</evidence>
<evidence type="ECO:0000313" key="3">
    <source>
        <dbReference type="Proteomes" id="UP000736672"/>
    </source>
</evidence>
<proteinExistence type="predicted"/>
<feature type="region of interest" description="Disordered" evidence="1">
    <location>
        <begin position="194"/>
        <end position="236"/>
    </location>
</feature>
<dbReference type="EMBL" id="JAGTJS010000006">
    <property type="protein sequence ID" value="KAH7266210.1"/>
    <property type="molecule type" value="Genomic_DNA"/>
</dbReference>
<name>A0A9P9HZ62_FUSSL</name>
<evidence type="ECO:0000313" key="2">
    <source>
        <dbReference type="EMBL" id="KAH7266210.1"/>
    </source>
</evidence>
<keyword evidence="3" id="KW-1185">Reference proteome</keyword>
<feature type="compositionally biased region" description="Basic and acidic residues" evidence="1">
    <location>
        <begin position="211"/>
        <end position="223"/>
    </location>
</feature>
<feature type="region of interest" description="Disordered" evidence="1">
    <location>
        <begin position="1"/>
        <end position="38"/>
    </location>
</feature>
<accession>A0A9P9HZ62</accession>
<protein>
    <submittedName>
        <fullName evidence="2">Uncharacterized protein</fullName>
    </submittedName>
</protein>
<dbReference type="Proteomes" id="UP000736672">
    <property type="component" value="Unassembled WGS sequence"/>
</dbReference>
<comment type="caution">
    <text evidence="2">The sequence shown here is derived from an EMBL/GenBank/DDBJ whole genome shotgun (WGS) entry which is preliminary data.</text>
</comment>
<feature type="compositionally biased region" description="Acidic residues" evidence="1">
    <location>
        <begin position="199"/>
        <end position="209"/>
    </location>
</feature>
<organism evidence="2 3">
    <name type="scientific">Fusarium solani</name>
    <name type="common">Filamentous fungus</name>
    <dbReference type="NCBI Taxonomy" id="169388"/>
    <lineage>
        <taxon>Eukaryota</taxon>
        <taxon>Fungi</taxon>
        <taxon>Dikarya</taxon>
        <taxon>Ascomycota</taxon>
        <taxon>Pezizomycotina</taxon>
        <taxon>Sordariomycetes</taxon>
        <taxon>Hypocreomycetidae</taxon>
        <taxon>Hypocreales</taxon>
        <taxon>Nectriaceae</taxon>
        <taxon>Fusarium</taxon>
        <taxon>Fusarium solani species complex</taxon>
    </lineage>
</organism>
<gene>
    <name evidence="2" type="ORF">B0J15DRAFT_463365</name>
</gene>
<feature type="compositionally biased region" description="Basic and acidic residues" evidence="1">
    <location>
        <begin position="1"/>
        <end position="11"/>
    </location>
</feature>
<reference evidence="2" key="1">
    <citation type="journal article" date="2021" name="Nat. Commun.">
        <title>Genetic determinants of endophytism in the Arabidopsis root mycobiome.</title>
        <authorList>
            <person name="Mesny F."/>
            <person name="Miyauchi S."/>
            <person name="Thiergart T."/>
            <person name="Pickel B."/>
            <person name="Atanasova L."/>
            <person name="Karlsson M."/>
            <person name="Huettel B."/>
            <person name="Barry K.W."/>
            <person name="Haridas S."/>
            <person name="Chen C."/>
            <person name="Bauer D."/>
            <person name="Andreopoulos W."/>
            <person name="Pangilinan J."/>
            <person name="LaButti K."/>
            <person name="Riley R."/>
            <person name="Lipzen A."/>
            <person name="Clum A."/>
            <person name="Drula E."/>
            <person name="Henrissat B."/>
            <person name="Kohler A."/>
            <person name="Grigoriev I.V."/>
            <person name="Martin F.M."/>
            <person name="Hacquard S."/>
        </authorList>
    </citation>
    <scope>NUCLEOTIDE SEQUENCE</scope>
    <source>
        <strain evidence="2">FSSC 5 MPI-SDFR-AT-0091</strain>
    </source>
</reference>